<dbReference type="Proteomes" id="UP000095287">
    <property type="component" value="Unplaced"/>
</dbReference>
<evidence type="ECO:0000256" key="6">
    <source>
        <dbReference type="ARBA" id="ARBA00023228"/>
    </source>
</evidence>
<keyword evidence="5" id="KW-0472">Membrane</keyword>
<evidence type="ECO:0000256" key="2">
    <source>
        <dbReference type="ARBA" id="ARBA00004371"/>
    </source>
</evidence>
<evidence type="ECO:0000256" key="3">
    <source>
        <dbReference type="ARBA" id="ARBA00004496"/>
    </source>
</evidence>
<keyword evidence="6" id="KW-0458">Lysosome</keyword>
<dbReference type="AlphaFoldDB" id="A0A1I7YRQ6"/>
<keyword evidence="11" id="KW-1185">Reference proteome</keyword>
<reference evidence="12" key="1">
    <citation type="submission" date="2016-11" db="UniProtKB">
        <authorList>
            <consortium name="WormBaseParasite"/>
        </authorList>
    </citation>
    <scope>IDENTIFICATION</scope>
</reference>
<evidence type="ECO:0000256" key="5">
    <source>
        <dbReference type="ARBA" id="ARBA00023136"/>
    </source>
</evidence>
<dbReference type="GO" id="GO:0005634">
    <property type="term" value="C:nucleus"/>
    <property type="evidence" value="ECO:0007669"/>
    <property type="project" value="TreeGrafter"/>
</dbReference>
<evidence type="ECO:0000256" key="8">
    <source>
        <dbReference type="ARBA" id="ARBA00041780"/>
    </source>
</evidence>
<dbReference type="GO" id="GO:0016020">
    <property type="term" value="C:membrane"/>
    <property type="evidence" value="ECO:0007669"/>
    <property type="project" value="UniProtKB-SubCell"/>
</dbReference>
<sequence length="403" mass="44560">MGAAKSKSNSRKQSQNFSNLSAEQMGKAKLQFRRASQGADVLMQAQFNAFVEPFLTEAMRDSVFNKMSQPHNKVVESVFVQFADKIMGDTSELAGCLLSVHGTVDRFITDICGSLFLCENKKNATDVDQLVAYLRRSAPKANSEEALYQWLHASPFLVQLTERVYTRLLLAHESCLAPTFVGGQSSILSSAEVLLLNFNVPREYRHKWELLFSSTQHGASFSKMCSLVNCQGPSLLCIESEDGRVFGGYANAGFIMGPGYTGDTGCFLFQGGPAMDIFSATGFNGNYAYLNHNQHSLPNGIGIGGHDTYWSVFIREKDNVGLSGANVSTFEKCHLAGKNQFEPKKIEIWRTGNKPEVRKYDENGVEIPQKSVIDQDPGAKALLELTGRQLHSEAFREPHPEDD</sequence>
<dbReference type="InterPro" id="IPR006571">
    <property type="entry name" value="TLDc_dom"/>
</dbReference>
<accession>A0A1I7YRQ6</accession>
<organism evidence="11 12">
    <name type="scientific">Steinernema glaseri</name>
    <dbReference type="NCBI Taxonomy" id="37863"/>
    <lineage>
        <taxon>Eukaryota</taxon>
        <taxon>Metazoa</taxon>
        <taxon>Ecdysozoa</taxon>
        <taxon>Nematoda</taxon>
        <taxon>Chromadorea</taxon>
        <taxon>Rhabditida</taxon>
        <taxon>Tylenchina</taxon>
        <taxon>Panagrolaimomorpha</taxon>
        <taxon>Strongyloidoidea</taxon>
        <taxon>Steinernematidae</taxon>
        <taxon>Steinernema</taxon>
    </lineage>
</organism>
<keyword evidence="4" id="KW-0963">Cytoplasm</keyword>
<dbReference type="PROSITE" id="PS51886">
    <property type="entry name" value="TLDC"/>
    <property type="match status" value="1"/>
</dbReference>
<evidence type="ECO:0000313" key="12">
    <source>
        <dbReference type="WBParaSite" id="L893_g19032.t1"/>
    </source>
</evidence>
<dbReference type="GO" id="GO:0005764">
    <property type="term" value="C:lysosome"/>
    <property type="evidence" value="ECO:0007669"/>
    <property type="project" value="UniProtKB-SubCell"/>
</dbReference>
<feature type="domain" description="TLDc" evidence="10">
    <location>
        <begin position="186"/>
        <end position="352"/>
    </location>
</feature>
<evidence type="ECO:0000256" key="1">
    <source>
        <dbReference type="ARBA" id="ARBA00004370"/>
    </source>
</evidence>
<dbReference type="PANTHER" id="PTHR23354">
    <property type="entry name" value="NUCLEOLAR PROTEIN 7/ESTROGEN RECEPTOR COACTIVATOR-RELATED"/>
    <property type="match status" value="1"/>
</dbReference>
<evidence type="ECO:0000256" key="4">
    <source>
        <dbReference type="ARBA" id="ARBA00022490"/>
    </source>
</evidence>
<evidence type="ECO:0000256" key="7">
    <source>
        <dbReference type="ARBA" id="ARBA00039594"/>
    </source>
</evidence>
<protein>
    <recommendedName>
        <fullName evidence="7">MTOR-associated protein MEAK7</fullName>
    </recommendedName>
    <alternativeName>
        <fullName evidence="9">TBC/LysM-associated domain-containing protein 1</fullName>
    </alternativeName>
    <alternativeName>
        <fullName evidence="8">TLD domain-containing protein 1</fullName>
    </alternativeName>
</protein>
<dbReference type="SMART" id="SM00584">
    <property type="entry name" value="TLDc"/>
    <property type="match status" value="1"/>
</dbReference>
<evidence type="ECO:0000256" key="9">
    <source>
        <dbReference type="ARBA" id="ARBA00042134"/>
    </source>
</evidence>
<dbReference type="GO" id="GO:0006979">
    <property type="term" value="P:response to oxidative stress"/>
    <property type="evidence" value="ECO:0007669"/>
    <property type="project" value="TreeGrafter"/>
</dbReference>
<dbReference type="PANTHER" id="PTHR23354:SF131">
    <property type="entry name" value="MTOR-ASSOCIATED PROTEIN MEAK7"/>
    <property type="match status" value="1"/>
</dbReference>
<proteinExistence type="predicted"/>
<evidence type="ECO:0000259" key="10">
    <source>
        <dbReference type="PROSITE" id="PS51886"/>
    </source>
</evidence>
<dbReference type="Pfam" id="PF07534">
    <property type="entry name" value="TLD"/>
    <property type="match status" value="1"/>
</dbReference>
<comment type="subcellular location">
    <subcellularLocation>
        <location evidence="3">Cytoplasm</location>
    </subcellularLocation>
    <subcellularLocation>
        <location evidence="2">Lysosome</location>
    </subcellularLocation>
    <subcellularLocation>
        <location evidence="1">Membrane</location>
    </subcellularLocation>
</comment>
<name>A0A1I7YRQ6_9BILA</name>
<evidence type="ECO:0000313" key="11">
    <source>
        <dbReference type="Proteomes" id="UP000095287"/>
    </source>
</evidence>
<dbReference type="WBParaSite" id="L893_g19032.t1">
    <property type="protein sequence ID" value="L893_g19032.t1"/>
    <property type="gene ID" value="L893_g19032"/>
</dbReference>